<sequence length="599" mass="68059">MDNIPHHFLGYWGYGAQHWLEALLSDVLQNLSSRRGETFFPSQAELDVVFTDTPENHLLPVCNVIYIGRDKNYSPLKNQIASVSASGIFSAPDAWVSLEKSNCLILGREPFGKMPLYWTVQRQVIWFATQLKLLLPILQEPDVSIPGLYGYSCFSYVPTPLTPVTGVFAVPAGTELIWHDGNLNNLQTPKSRNINSWRQAPEQLTDETTAIRELQILLKNSITEQIADFSHEPVGVFLSGGLDSSVVAALLVQAGVKVCAYTLDFGNVGIPEYPYAEQVAQFLKIPLVKVAAQPNHIKNALIPTVKALDLPFGDGVCVPLYLLFQRAREETQIIFNGEGGDQLFAGWTNKPLIAAGIYQSANPAGEETFIQQYLRTFHRLWGYESQVYQPEIYGEIENLHPEDWLLTALDATECPALLHRLRRASLMLKGAQNIHPRASALGLAHGLWVRSPFCNLDLAQWTFRLSGELCLQGACEKYILKRAVENWLPPEIVWRQKRGMGVPLTSWCFNDLWHQIGVWLNPETLNANNHFYPHIAAQIVEGKLGGAIQGRRIGEILWLLIMWQLWRWQFLNENFSKQSWNHPFWLPPWLWRNYKRWQA</sequence>
<dbReference type="RefSeq" id="WP_099072595.1">
    <property type="nucleotide sequence ID" value="NZ_LAHD01000044.1"/>
</dbReference>
<dbReference type="GO" id="GO:0005829">
    <property type="term" value="C:cytosol"/>
    <property type="evidence" value="ECO:0007669"/>
    <property type="project" value="TreeGrafter"/>
</dbReference>
<comment type="pathway">
    <text evidence="1">Amino-acid biosynthesis; L-asparagine biosynthesis; L-asparagine from L-aspartate (L-Gln route): step 1/1.</text>
</comment>
<accession>A0A9Q5ZBG4</accession>
<dbReference type="InterPro" id="IPR051786">
    <property type="entry name" value="ASN_synthetase/amidase"/>
</dbReference>
<dbReference type="InterPro" id="IPR014729">
    <property type="entry name" value="Rossmann-like_a/b/a_fold"/>
</dbReference>
<organism evidence="6 7">
    <name type="scientific">Nostoc linckia z8</name>
    <dbReference type="NCBI Taxonomy" id="1628746"/>
    <lineage>
        <taxon>Bacteria</taxon>
        <taxon>Bacillati</taxon>
        <taxon>Cyanobacteriota</taxon>
        <taxon>Cyanophyceae</taxon>
        <taxon>Nostocales</taxon>
        <taxon>Nostocaceae</taxon>
        <taxon>Nostoc</taxon>
    </lineage>
</organism>
<proteinExistence type="predicted"/>
<comment type="catalytic activity">
    <reaction evidence="4">
        <text>L-aspartate + L-glutamine + ATP + H2O = L-asparagine + L-glutamate + AMP + diphosphate + H(+)</text>
        <dbReference type="Rhea" id="RHEA:12228"/>
        <dbReference type="ChEBI" id="CHEBI:15377"/>
        <dbReference type="ChEBI" id="CHEBI:15378"/>
        <dbReference type="ChEBI" id="CHEBI:29985"/>
        <dbReference type="ChEBI" id="CHEBI:29991"/>
        <dbReference type="ChEBI" id="CHEBI:30616"/>
        <dbReference type="ChEBI" id="CHEBI:33019"/>
        <dbReference type="ChEBI" id="CHEBI:58048"/>
        <dbReference type="ChEBI" id="CHEBI:58359"/>
        <dbReference type="ChEBI" id="CHEBI:456215"/>
        <dbReference type="EC" id="6.3.5.4"/>
    </reaction>
</comment>
<dbReference type="GO" id="GO:0006529">
    <property type="term" value="P:asparagine biosynthetic process"/>
    <property type="evidence" value="ECO:0007669"/>
    <property type="project" value="UniProtKB-KW"/>
</dbReference>
<reference evidence="6 7" key="1">
    <citation type="submission" date="2015-02" db="EMBL/GenBank/DDBJ databases">
        <title>Nostoc linckia genome annotation.</title>
        <authorList>
            <person name="Zhou Z."/>
        </authorList>
    </citation>
    <scope>NUCLEOTIDE SEQUENCE [LARGE SCALE GENOMIC DNA]</scope>
    <source>
        <strain evidence="7">z8</strain>
    </source>
</reference>
<dbReference type="InterPro" id="IPR001962">
    <property type="entry name" value="Asn_synthase"/>
</dbReference>
<name>A0A9Q5ZBG4_NOSLI</name>
<evidence type="ECO:0000256" key="4">
    <source>
        <dbReference type="ARBA" id="ARBA00048741"/>
    </source>
</evidence>
<dbReference type="EMBL" id="LAHD01000044">
    <property type="protein sequence ID" value="PHK03017.1"/>
    <property type="molecule type" value="Genomic_DNA"/>
</dbReference>
<comment type="caution">
    <text evidence="6">The sequence shown here is derived from an EMBL/GenBank/DDBJ whole genome shotgun (WGS) entry which is preliminary data.</text>
</comment>
<dbReference type="Gene3D" id="3.60.20.10">
    <property type="entry name" value="Glutamine Phosphoribosylpyrophosphate, subunit 1, domain 1"/>
    <property type="match status" value="1"/>
</dbReference>
<evidence type="ECO:0000313" key="7">
    <source>
        <dbReference type="Proteomes" id="UP000222310"/>
    </source>
</evidence>
<evidence type="ECO:0000256" key="1">
    <source>
        <dbReference type="ARBA" id="ARBA00005187"/>
    </source>
</evidence>
<evidence type="ECO:0000256" key="2">
    <source>
        <dbReference type="ARBA" id="ARBA00012737"/>
    </source>
</evidence>
<evidence type="ECO:0000256" key="3">
    <source>
        <dbReference type="ARBA" id="ARBA00022888"/>
    </source>
</evidence>
<keyword evidence="3" id="KW-0061">Asparagine biosynthesis</keyword>
<dbReference type="GeneID" id="57096276"/>
<dbReference type="EC" id="6.3.5.4" evidence="2"/>
<feature type="domain" description="Asparagine synthetase" evidence="5">
    <location>
        <begin position="214"/>
        <end position="566"/>
    </location>
</feature>
<dbReference type="SUPFAM" id="SSF52402">
    <property type="entry name" value="Adenine nucleotide alpha hydrolases-like"/>
    <property type="match status" value="1"/>
</dbReference>
<dbReference type="PANTHER" id="PTHR43284">
    <property type="entry name" value="ASPARAGINE SYNTHETASE (GLUTAMINE-HYDROLYZING)"/>
    <property type="match status" value="1"/>
</dbReference>
<evidence type="ECO:0000313" key="6">
    <source>
        <dbReference type="EMBL" id="PHK03017.1"/>
    </source>
</evidence>
<dbReference type="Proteomes" id="UP000222310">
    <property type="component" value="Unassembled WGS sequence"/>
</dbReference>
<gene>
    <name evidence="6" type="ORF">VF08_16770</name>
</gene>
<dbReference type="GO" id="GO:0004066">
    <property type="term" value="F:asparagine synthase (glutamine-hydrolyzing) activity"/>
    <property type="evidence" value="ECO:0007669"/>
    <property type="project" value="UniProtKB-EC"/>
</dbReference>
<dbReference type="PANTHER" id="PTHR43284:SF1">
    <property type="entry name" value="ASPARAGINE SYNTHETASE"/>
    <property type="match status" value="1"/>
</dbReference>
<protein>
    <recommendedName>
        <fullName evidence="2">asparagine synthase (glutamine-hydrolyzing)</fullName>
        <ecNumber evidence="2">6.3.5.4</ecNumber>
    </recommendedName>
</protein>
<dbReference type="Gene3D" id="3.40.50.620">
    <property type="entry name" value="HUPs"/>
    <property type="match status" value="1"/>
</dbReference>
<dbReference type="SUPFAM" id="SSF56235">
    <property type="entry name" value="N-terminal nucleophile aminohydrolases (Ntn hydrolases)"/>
    <property type="match status" value="1"/>
</dbReference>
<dbReference type="AlphaFoldDB" id="A0A9Q5ZBG4"/>
<keyword evidence="3" id="KW-0028">Amino-acid biosynthesis</keyword>
<dbReference type="Pfam" id="PF00733">
    <property type="entry name" value="Asn_synthase"/>
    <property type="match status" value="1"/>
</dbReference>
<dbReference type="CDD" id="cd01991">
    <property type="entry name" value="Asn_synthase_B_C"/>
    <property type="match status" value="1"/>
</dbReference>
<evidence type="ECO:0000259" key="5">
    <source>
        <dbReference type="Pfam" id="PF00733"/>
    </source>
</evidence>
<dbReference type="InterPro" id="IPR029055">
    <property type="entry name" value="Ntn_hydrolases_N"/>
</dbReference>